<keyword evidence="6 7" id="KW-0472">Membrane</keyword>
<feature type="transmembrane region" description="Helical" evidence="7">
    <location>
        <begin position="190"/>
        <end position="209"/>
    </location>
</feature>
<gene>
    <name evidence="9" type="ORF">U472_15235</name>
</gene>
<feature type="transmembrane region" description="Helical" evidence="7">
    <location>
        <begin position="229"/>
        <end position="252"/>
    </location>
</feature>
<dbReference type="PIRSF" id="PIRSF006060">
    <property type="entry name" value="AA_transporter"/>
    <property type="match status" value="1"/>
</dbReference>
<feature type="transmembrane region" description="Helical" evidence="7">
    <location>
        <begin position="39"/>
        <end position="58"/>
    </location>
</feature>
<feature type="transmembrane region" description="Helical" evidence="7">
    <location>
        <begin position="390"/>
        <end position="412"/>
    </location>
</feature>
<feature type="transmembrane region" description="Helical" evidence="7">
    <location>
        <begin position="348"/>
        <end position="369"/>
    </location>
</feature>
<evidence type="ECO:0000256" key="4">
    <source>
        <dbReference type="ARBA" id="ARBA00022970"/>
    </source>
</evidence>
<proteinExistence type="predicted"/>
<feature type="domain" description="Amino acid permease/ SLC12A" evidence="8">
    <location>
        <begin position="11"/>
        <end position="416"/>
    </location>
</feature>
<dbReference type="Pfam" id="PF00324">
    <property type="entry name" value="AA_permease"/>
    <property type="match status" value="1"/>
</dbReference>
<evidence type="ECO:0000313" key="9">
    <source>
        <dbReference type="EMBL" id="OCL25682.1"/>
    </source>
</evidence>
<feature type="transmembrane region" description="Helical" evidence="7">
    <location>
        <begin position="272"/>
        <end position="301"/>
    </location>
</feature>
<evidence type="ECO:0000256" key="6">
    <source>
        <dbReference type="ARBA" id="ARBA00023136"/>
    </source>
</evidence>
<keyword evidence="5 7" id="KW-1133">Transmembrane helix</keyword>
<feature type="transmembrane region" description="Helical" evidence="7">
    <location>
        <begin position="418"/>
        <end position="436"/>
    </location>
</feature>
<dbReference type="AlphaFoldDB" id="A0A1C0A6A3"/>
<feature type="transmembrane region" description="Helical" evidence="7">
    <location>
        <begin position="113"/>
        <end position="136"/>
    </location>
</feature>
<dbReference type="PANTHER" id="PTHR43495">
    <property type="entry name" value="GABA PERMEASE"/>
    <property type="match status" value="1"/>
</dbReference>
<evidence type="ECO:0000313" key="10">
    <source>
        <dbReference type="Proteomes" id="UP000093514"/>
    </source>
</evidence>
<protein>
    <submittedName>
        <fullName evidence="9">Amino acid permease</fullName>
    </submittedName>
</protein>
<dbReference type="InterPro" id="IPR004841">
    <property type="entry name" value="AA-permease/SLC12A_dom"/>
</dbReference>
<keyword evidence="3 7" id="KW-0812">Transmembrane</keyword>
<evidence type="ECO:0000256" key="3">
    <source>
        <dbReference type="ARBA" id="ARBA00022692"/>
    </source>
</evidence>
<name>A0A1C0A6A3_9FIRM</name>
<keyword evidence="10" id="KW-1185">Reference proteome</keyword>
<dbReference type="EMBL" id="LWDV01000010">
    <property type="protein sequence ID" value="OCL25682.1"/>
    <property type="molecule type" value="Genomic_DNA"/>
</dbReference>
<dbReference type="Gene3D" id="1.20.1740.10">
    <property type="entry name" value="Amino acid/polyamine transporter I"/>
    <property type="match status" value="1"/>
</dbReference>
<dbReference type="OrthoDB" id="9780162at2"/>
<reference evidence="10" key="1">
    <citation type="submission" date="2016-07" db="EMBL/GenBank/DDBJ databases">
        <authorList>
            <person name="Florea S."/>
            <person name="Webb J.S."/>
            <person name="Jaromczyk J."/>
            <person name="Schardl C.L."/>
        </authorList>
    </citation>
    <scope>NUCLEOTIDE SEQUENCE [LARGE SCALE GENOMIC DNA]</scope>
    <source>
        <strain evidence="10">Z6</strain>
    </source>
</reference>
<evidence type="ECO:0000256" key="5">
    <source>
        <dbReference type="ARBA" id="ARBA00022989"/>
    </source>
</evidence>
<comment type="subcellular location">
    <subcellularLocation>
        <location evidence="1">Membrane</location>
        <topology evidence="1">Multi-pass membrane protein</topology>
    </subcellularLocation>
</comment>
<feature type="transmembrane region" description="Helical" evidence="7">
    <location>
        <begin position="79"/>
        <end position="101"/>
    </location>
</feature>
<feature type="transmembrane region" description="Helical" evidence="7">
    <location>
        <begin position="322"/>
        <end position="342"/>
    </location>
</feature>
<dbReference type="RefSeq" id="WP_068719594.1">
    <property type="nucleotide sequence ID" value="NZ_LWDV01000010.1"/>
</dbReference>
<dbReference type="GO" id="GO:0016020">
    <property type="term" value="C:membrane"/>
    <property type="evidence" value="ECO:0007669"/>
    <property type="project" value="UniProtKB-SubCell"/>
</dbReference>
<evidence type="ECO:0000256" key="7">
    <source>
        <dbReference type="SAM" id="Phobius"/>
    </source>
</evidence>
<evidence type="ECO:0000256" key="2">
    <source>
        <dbReference type="ARBA" id="ARBA00022448"/>
    </source>
</evidence>
<accession>A0A1C0A6A3</accession>
<dbReference type="GO" id="GO:0006865">
    <property type="term" value="P:amino acid transport"/>
    <property type="evidence" value="ECO:0007669"/>
    <property type="project" value="UniProtKB-KW"/>
</dbReference>
<dbReference type="Proteomes" id="UP000093514">
    <property type="component" value="Unassembled WGS sequence"/>
</dbReference>
<sequence length="504" mass="53670">MSKEGGLSVWHLTMLALGTVVGGSFFLGSAIAIRTAGPSIIISYLLVGALVYIILTALSEMTVAEQLPGSFRTYSKRMFGSLVGFVVGWVYWTGLILAMSSEATAASLLIRSWLPTISLPLTSILIIIAVTLLNLLGAKILTTLESGLALIKLSAIVAFILIGLALIFGLTPNRTAIGIGALATEPLLPGGLSGLAGSMLIVMFTYAGFEMIGLAASEAEDAHSTIPRAIKYTVLGLVGLYSFAILVLLPLIPTAVLTEDVGPFVAALDRVGISWVANIMNIILIIAILSTMLAAMFGLGRMVRSLAKEGSAPSWLKDKGDVPFRGIIFSGIGMVAGMGLAYILPSEIYVFLVSSGGFSLLFTYVIIMATHYKFRKKQGCPPTGNCQLTGYPYTSLAALFFLVAIISSMPLISGQASGLIAGLILVGFYTLSYIALKTYSLIKSNENISLIKILGVKDIYKEKDRIGSKRLVRTLKPATNWEVSGELVVNKSYTQKNSINKDKI</sequence>
<feature type="transmembrane region" description="Helical" evidence="7">
    <location>
        <begin position="148"/>
        <end position="170"/>
    </location>
</feature>
<reference evidence="9 10" key="2">
    <citation type="submission" date="2016-08" db="EMBL/GenBank/DDBJ databases">
        <title>Orenia metallireducens sp. nov. strain Z6, a Novel Metal-reducing Firmicute from the Deep Subsurface.</title>
        <authorList>
            <person name="Maxim B.I."/>
            <person name="Kenneth K."/>
            <person name="Flynn T.M."/>
            <person name="Oloughlin E.J."/>
            <person name="Locke R.A."/>
            <person name="Weber J.R."/>
            <person name="Egan S.M."/>
            <person name="Mackie R.I."/>
            <person name="Cann I.K."/>
        </authorList>
    </citation>
    <scope>NUCLEOTIDE SEQUENCE [LARGE SCALE GENOMIC DNA]</scope>
    <source>
        <strain evidence="9 10">Z6</strain>
    </source>
</reference>
<comment type="caution">
    <text evidence="9">The sequence shown here is derived from an EMBL/GenBank/DDBJ whole genome shotgun (WGS) entry which is preliminary data.</text>
</comment>
<dbReference type="GO" id="GO:0055085">
    <property type="term" value="P:transmembrane transport"/>
    <property type="evidence" value="ECO:0007669"/>
    <property type="project" value="InterPro"/>
</dbReference>
<evidence type="ECO:0000259" key="8">
    <source>
        <dbReference type="Pfam" id="PF00324"/>
    </source>
</evidence>
<organism evidence="9 10">
    <name type="scientific">Orenia metallireducens</name>
    <dbReference type="NCBI Taxonomy" id="1413210"/>
    <lineage>
        <taxon>Bacteria</taxon>
        <taxon>Bacillati</taxon>
        <taxon>Bacillota</taxon>
        <taxon>Clostridia</taxon>
        <taxon>Halanaerobiales</taxon>
        <taxon>Halobacteroidaceae</taxon>
        <taxon>Orenia</taxon>
    </lineage>
</organism>
<dbReference type="PANTHER" id="PTHR43495:SF5">
    <property type="entry name" value="GAMMA-AMINOBUTYRIC ACID PERMEASE"/>
    <property type="match status" value="1"/>
</dbReference>
<evidence type="ECO:0000256" key="1">
    <source>
        <dbReference type="ARBA" id="ARBA00004141"/>
    </source>
</evidence>
<keyword evidence="2" id="KW-0813">Transport</keyword>
<keyword evidence="4" id="KW-0029">Amino-acid transport</keyword>
<feature type="transmembrane region" description="Helical" evidence="7">
    <location>
        <begin position="12"/>
        <end position="33"/>
    </location>
</feature>